<comment type="function">
    <text evidence="8">Uptake of L-lactate across the membrane. Can also transport D-lactate and glycolate.</text>
</comment>
<feature type="transmembrane region" description="Helical" evidence="8">
    <location>
        <begin position="361"/>
        <end position="386"/>
    </location>
</feature>
<name>Q47V38_COLP3</name>
<dbReference type="RefSeq" id="WP_011045415.1">
    <property type="nucleotide sequence ID" value="NC_003910.7"/>
</dbReference>
<accession>Q47V38</accession>
<dbReference type="EMBL" id="CP000083">
    <property type="protein sequence ID" value="AAZ27830.1"/>
    <property type="molecule type" value="Genomic_DNA"/>
</dbReference>
<organism evidence="9 10">
    <name type="scientific">Colwellia psychrerythraea (strain 34H / ATCC BAA-681)</name>
    <name type="common">Vibrio psychroerythus</name>
    <dbReference type="NCBI Taxonomy" id="167879"/>
    <lineage>
        <taxon>Bacteria</taxon>
        <taxon>Pseudomonadati</taxon>
        <taxon>Pseudomonadota</taxon>
        <taxon>Gammaproteobacteria</taxon>
        <taxon>Alteromonadales</taxon>
        <taxon>Colwelliaceae</taxon>
        <taxon>Colwellia</taxon>
    </lineage>
</organism>
<feature type="transmembrane region" description="Helical" evidence="8">
    <location>
        <begin position="129"/>
        <end position="149"/>
    </location>
</feature>
<feature type="transmembrane region" description="Helical" evidence="8">
    <location>
        <begin position="59"/>
        <end position="82"/>
    </location>
</feature>
<dbReference type="Pfam" id="PF02652">
    <property type="entry name" value="Lactate_perm"/>
    <property type="match status" value="1"/>
</dbReference>
<dbReference type="AlphaFoldDB" id="Q47V38"/>
<feature type="transmembrane region" description="Helical" evidence="8">
    <location>
        <begin position="6"/>
        <end position="24"/>
    </location>
</feature>
<proteinExistence type="inferred from homology"/>
<dbReference type="GO" id="GO:0015129">
    <property type="term" value="F:lactate transmembrane transporter activity"/>
    <property type="evidence" value="ECO:0007669"/>
    <property type="project" value="UniProtKB-UniRule"/>
</dbReference>
<keyword evidence="3 8" id="KW-0813">Transport</keyword>
<dbReference type="GO" id="GO:0015295">
    <property type="term" value="F:solute:proton symporter activity"/>
    <property type="evidence" value="ECO:0007669"/>
    <property type="project" value="TreeGrafter"/>
</dbReference>
<keyword evidence="7 8" id="KW-0472">Membrane</keyword>
<evidence type="ECO:0000256" key="2">
    <source>
        <dbReference type="ARBA" id="ARBA00010100"/>
    </source>
</evidence>
<feature type="transmembrane region" description="Helical" evidence="8">
    <location>
        <begin position="538"/>
        <end position="558"/>
    </location>
</feature>
<keyword evidence="5 8" id="KW-0812">Transmembrane</keyword>
<dbReference type="PANTHER" id="PTHR30003">
    <property type="entry name" value="L-LACTATE PERMEASE"/>
    <property type="match status" value="1"/>
</dbReference>
<feature type="transmembrane region" description="Helical" evidence="8">
    <location>
        <begin position="406"/>
        <end position="424"/>
    </location>
</feature>
<evidence type="ECO:0000256" key="8">
    <source>
        <dbReference type="RuleBase" id="RU365092"/>
    </source>
</evidence>
<feature type="transmembrane region" description="Helical" evidence="8">
    <location>
        <begin position="235"/>
        <end position="255"/>
    </location>
</feature>
<dbReference type="HOGENOM" id="CLU_021628_4_1_6"/>
<dbReference type="STRING" id="167879.CPS_4690"/>
<reference evidence="9" key="1">
    <citation type="journal article" date="2005" name="Proc. Natl. Acad. Sci. U.S.A.">
        <title>The psychrophilic lifestyle as revealed by the genome sequence of Colwellia psychrerythraea 34H through genomic and proteomic analyses.</title>
        <authorList>
            <person name="Methe B.A."/>
            <person name="Nelson K.E."/>
            <person name="Deming J.W."/>
            <person name="Momen B."/>
            <person name="Melamud E."/>
            <person name="Zhang X."/>
            <person name="Moult J."/>
            <person name="Madupu R."/>
            <person name="Nelson W.C."/>
            <person name="Dodson R.J."/>
            <person name="Brinkac L.M."/>
            <person name="Daugherty S.C."/>
            <person name="Durkin A.S."/>
            <person name="DeBoy R.T."/>
            <person name="Kolonay J.F."/>
            <person name="Sullivan S.A."/>
            <person name="Zhou L."/>
            <person name="Davidsen T.M."/>
            <person name="Wu M."/>
            <person name="Huston A.L."/>
            <person name="Lewis M."/>
            <person name="Weaver B."/>
            <person name="Weidman J.F."/>
            <person name="Khouri H."/>
            <person name="Utterback T.R."/>
            <person name="Feldblyum T.V."/>
            <person name="Fraser C.M."/>
        </authorList>
    </citation>
    <scope>NUCLEOTIDE SEQUENCE [LARGE SCALE GENOMIC DNA]</scope>
    <source>
        <strain evidence="9">34H</strain>
    </source>
</reference>
<evidence type="ECO:0000256" key="6">
    <source>
        <dbReference type="ARBA" id="ARBA00022989"/>
    </source>
</evidence>
<evidence type="ECO:0000256" key="7">
    <source>
        <dbReference type="ARBA" id="ARBA00023136"/>
    </source>
</evidence>
<evidence type="ECO:0000313" key="10">
    <source>
        <dbReference type="Proteomes" id="UP000000547"/>
    </source>
</evidence>
<evidence type="ECO:0000256" key="4">
    <source>
        <dbReference type="ARBA" id="ARBA00022475"/>
    </source>
</evidence>
<evidence type="ECO:0000256" key="5">
    <source>
        <dbReference type="ARBA" id="ARBA00022692"/>
    </source>
</evidence>
<feature type="transmembrane region" description="Helical" evidence="8">
    <location>
        <begin position="201"/>
        <end position="223"/>
    </location>
</feature>
<sequence>MSITLQALLAFMPIALSAILLIGLHWPAKKAMPVVYTVTAAIAFFAWEMSFNRIVASSLQGLMITIAVLWIIFGAIMLLNTLQHSGAILRIRAGFTNISPDRRVQAIIIAWLFGCFIEGASGFGTPAAIAAPLLVAIGFPAISAVMIGMMIQSTPVSFGAVGTPIIIGVSSGLDKSNLTEQLIANGSSWEQFLRLITSEVAIGHAIVGTLMPLFMVVMLTRFFGQNKSWKEGFEIAPFAIFAGLAFTVPYALTGVFLGPEFPSLIGALVGMAIVVPLAKRGFLMPKKAWDFAPKEQWPAHWLGKISFKQDNSEAKKSMSLTRAWLPYLLVAIILVLSRVSTEFKALLKSLSFGFSNILGEVGISASVQPLYLPGGILFFVCILTLFLHQMKFKQVVDAAKQSTTTLVGAGFVLIFTIPMVRILINSGVNGADLAAMPVAMASFVAQTFGDLYPLFAPSIGALGAFIAGSNTVSNMMLSQFQFEVANALSVSGALLVALQAIGAAAGNMIAIHNVVAASATVGLLGQEGRTLRKTILPTIYYVIAVGVLGLIAINVFNISDPLLG</sequence>
<keyword evidence="6 8" id="KW-1133">Transmembrane helix</keyword>
<feature type="transmembrane region" description="Helical" evidence="8">
    <location>
        <begin position="261"/>
        <end position="278"/>
    </location>
</feature>
<dbReference type="InterPro" id="IPR003804">
    <property type="entry name" value="Lactate_perm"/>
</dbReference>
<dbReference type="NCBIfam" id="TIGR00795">
    <property type="entry name" value="lctP"/>
    <property type="match status" value="1"/>
</dbReference>
<evidence type="ECO:0000313" key="9">
    <source>
        <dbReference type="EMBL" id="AAZ27830.1"/>
    </source>
</evidence>
<feature type="transmembrane region" description="Helical" evidence="8">
    <location>
        <begin position="324"/>
        <end position="341"/>
    </location>
</feature>
<dbReference type="Proteomes" id="UP000000547">
    <property type="component" value="Chromosome"/>
</dbReference>
<keyword evidence="4" id="KW-1003">Cell membrane</keyword>
<keyword evidence="8" id="KW-0997">Cell inner membrane</keyword>
<evidence type="ECO:0000256" key="1">
    <source>
        <dbReference type="ARBA" id="ARBA00004651"/>
    </source>
</evidence>
<dbReference type="PANTHER" id="PTHR30003:SF0">
    <property type="entry name" value="GLYCOLATE PERMEASE GLCA-RELATED"/>
    <property type="match status" value="1"/>
</dbReference>
<dbReference type="KEGG" id="cps:CPS_4690"/>
<comment type="subcellular location">
    <subcellularLocation>
        <location evidence="8">Cell inner membrane</location>
        <topology evidence="8">Multi-pass membrane protein</topology>
    </subcellularLocation>
    <subcellularLocation>
        <location evidence="1">Cell membrane</location>
        <topology evidence="1">Multi-pass membrane protein</topology>
    </subcellularLocation>
</comment>
<evidence type="ECO:0000256" key="3">
    <source>
        <dbReference type="ARBA" id="ARBA00022448"/>
    </source>
</evidence>
<feature type="transmembrane region" description="Helical" evidence="8">
    <location>
        <begin position="31"/>
        <end position="47"/>
    </location>
</feature>
<comment type="similarity">
    <text evidence="2 8">Belongs to the lactate permease family.</text>
</comment>
<protein>
    <recommendedName>
        <fullName evidence="8">L-lactate permease</fullName>
    </recommendedName>
</protein>
<dbReference type="GO" id="GO:0005886">
    <property type="term" value="C:plasma membrane"/>
    <property type="evidence" value="ECO:0007669"/>
    <property type="project" value="UniProtKB-SubCell"/>
</dbReference>
<feature type="transmembrane region" description="Helical" evidence="8">
    <location>
        <begin position="156"/>
        <end position="173"/>
    </location>
</feature>
<feature type="transmembrane region" description="Helical" evidence="8">
    <location>
        <begin position="103"/>
        <end position="123"/>
    </location>
</feature>
<feature type="transmembrane region" description="Helical" evidence="8">
    <location>
        <begin position="451"/>
        <end position="472"/>
    </location>
</feature>
<gene>
    <name evidence="9" type="primary">lldP</name>
    <name evidence="9" type="ordered locus">CPS_4690</name>
</gene>
<dbReference type="eggNOG" id="COG1620">
    <property type="taxonomic scope" value="Bacteria"/>
</dbReference>